<reference evidence="1" key="1">
    <citation type="submission" date="2022-08" db="EMBL/GenBank/DDBJ databases">
        <authorList>
            <person name="Kallberg Y."/>
            <person name="Tangrot J."/>
            <person name="Rosling A."/>
        </authorList>
    </citation>
    <scope>NUCLEOTIDE SEQUENCE</scope>
    <source>
        <strain evidence="1">Wild A</strain>
    </source>
</reference>
<protein>
    <submittedName>
        <fullName evidence="1">645_t:CDS:1</fullName>
    </submittedName>
</protein>
<keyword evidence="2" id="KW-1185">Reference proteome</keyword>
<proteinExistence type="predicted"/>
<comment type="caution">
    <text evidence="1">The sequence shown here is derived from an EMBL/GenBank/DDBJ whole genome shotgun (WGS) entry which is preliminary data.</text>
</comment>
<dbReference type="AlphaFoldDB" id="A0A9W4SQI3"/>
<accession>A0A9W4SQI3</accession>
<name>A0A9W4SQI3_9GLOM</name>
<sequence>MPNKVPFDHLHLNGEKEIQCESTIPFNLSPVTETSDKIKSSTKTISSESDQQKTISRLNIIALLNKQHLIIKSSEAFLQPSYNTKFNSFVSEYNTGVTNKTARIQIYKEMVEHLTGDMLVAL</sequence>
<evidence type="ECO:0000313" key="2">
    <source>
        <dbReference type="Proteomes" id="UP001153678"/>
    </source>
</evidence>
<gene>
    <name evidence="1" type="ORF">FWILDA_LOCUS8310</name>
</gene>
<evidence type="ECO:0000313" key="1">
    <source>
        <dbReference type="EMBL" id="CAI2177889.1"/>
    </source>
</evidence>
<dbReference type="EMBL" id="CAMKVN010001758">
    <property type="protein sequence ID" value="CAI2177889.1"/>
    <property type="molecule type" value="Genomic_DNA"/>
</dbReference>
<organism evidence="1 2">
    <name type="scientific">Funneliformis geosporum</name>
    <dbReference type="NCBI Taxonomy" id="1117311"/>
    <lineage>
        <taxon>Eukaryota</taxon>
        <taxon>Fungi</taxon>
        <taxon>Fungi incertae sedis</taxon>
        <taxon>Mucoromycota</taxon>
        <taxon>Glomeromycotina</taxon>
        <taxon>Glomeromycetes</taxon>
        <taxon>Glomerales</taxon>
        <taxon>Glomeraceae</taxon>
        <taxon>Funneliformis</taxon>
    </lineage>
</organism>
<dbReference type="Proteomes" id="UP001153678">
    <property type="component" value="Unassembled WGS sequence"/>
</dbReference>